<evidence type="ECO:0000313" key="3">
    <source>
        <dbReference type="Proteomes" id="UP001519293"/>
    </source>
</evidence>
<reference evidence="2 3" key="1">
    <citation type="submission" date="2021-03" db="EMBL/GenBank/DDBJ databases">
        <title>Genomic Encyclopedia of Type Strains, Phase IV (KMG-IV): sequencing the most valuable type-strain genomes for metagenomic binning, comparative biology and taxonomic classification.</title>
        <authorList>
            <person name="Goeker M."/>
        </authorList>
    </citation>
    <scope>NUCLEOTIDE SEQUENCE [LARGE SCALE GENOMIC DNA]</scope>
    <source>
        <strain evidence="2 3">DSM 26675</strain>
    </source>
</reference>
<feature type="transmembrane region" description="Helical" evidence="1">
    <location>
        <begin position="59"/>
        <end position="77"/>
    </location>
</feature>
<evidence type="ECO:0000313" key="2">
    <source>
        <dbReference type="EMBL" id="MBP2241790.1"/>
    </source>
</evidence>
<dbReference type="Proteomes" id="UP001519293">
    <property type="component" value="Unassembled WGS sequence"/>
</dbReference>
<proteinExistence type="predicted"/>
<dbReference type="EMBL" id="JAGIKZ010000012">
    <property type="protein sequence ID" value="MBP2241790.1"/>
    <property type="molecule type" value="Genomic_DNA"/>
</dbReference>
<protein>
    <recommendedName>
        <fullName evidence="4">MFS transporter</fullName>
    </recommendedName>
</protein>
<comment type="caution">
    <text evidence="2">The sequence shown here is derived from an EMBL/GenBank/DDBJ whole genome shotgun (WGS) entry which is preliminary data.</text>
</comment>
<keyword evidence="1" id="KW-0472">Membrane</keyword>
<sequence>MAMQEFQQVVSTIATSDSSSEMGHASLIEKIQDPTLKYIIQSSVDQITIMAATDGYDGLFYSTVIIAIIIVLLSIILKPIRMKSLQKNDASDSIL</sequence>
<gene>
    <name evidence="2" type="ORF">J2Z40_002362</name>
</gene>
<accession>A0ABS4RFV6</accession>
<keyword evidence="3" id="KW-1185">Reference proteome</keyword>
<dbReference type="RefSeq" id="WP_157087901.1">
    <property type="nucleotide sequence ID" value="NZ_JAGIKZ010000012.1"/>
</dbReference>
<keyword evidence="1" id="KW-1133">Transmembrane helix</keyword>
<evidence type="ECO:0000256" key="1">
    <source>
        <dbReference type="SAM" id="Phobius"/>
    </source>
</evidence>
<keyword evidence="1" id="KW-0812">Transmembrane</keyword>
<name>A0ABS4RFV6_9BACI</name>
<organism evidence="2 3">
    <name type="scientific">Cytobacillus eiseniae</name>
    <dbReference type="NCBI Taxonomy" id="762947"/>
    <lineage>
        <taxon>Bacteria</taxon>
        <taxon>Bacillati</taxon>
        <taxon>Bacillota</taxon>
        <taxon>Bacilli</taxon>
        <taxon>Bacillales</taxon>
        <taxon>Bacillaceae</taxon>
        <taxon>Cytobacillus</taxon>
    </lineage>
</organism>
<evidence type="ECO:0008006" key="4">
    <source>
        <dbReference type="Google" id="ProtNLM"/>
    </source>
</evidence>